<dbReference type="Proteomes" id="UP000014408">
    <property type="component" value="Unassembled WGS sequence"/>
</dbReference>
<evidence type="ECO:0000313" key="2">
    <source>
        <dbReference type="Proteomes" id="UP000014408"/>
    </source>
</evidence>
<evidence type="ECO:0008006" key="3">
    <source>
        <dbReference type="Google" id="ProtNLM"/>
    </source>
</evidence>
<dbReference type="PATRIC" id="fig|1125779.3.peg.148"/>
<sequence>MSNPTFKHGAITFPAGQALDKFRLVKIDNGVVKYADATGPVFGVVCEKADPKVTTLPTNVAVHYGTAGVKIAVDGDATAIKAGQAVYAAKDGKCAATGTVLIGVAARDGAAGTVVTVVNQLPTVGA</sequence>
<organism evidence="1 2">
    <name type="scientific">Corynebacterium pyruviciproducens ATCC BAA-1742</name>
    <dbReference type="NCBI Taxonomy" id="1125779"/>
    <lineage>
        <taxon>Bacteria</taxon>
        <taxon>Bacillati</taxon>
        <taxon>Actinomycetota</taxon>
        <taxon>Actinomycetes</taxon>
        <taxon>Mycobacteriales</taxon>
        <taxon>Corynebacteriaceae</taxon>
        <taxon>Corynebacterium</taxon>
    </lineage>
</organism>
<name>S2ZLJ0_9CORY</name>
<dbReference type="eggNOG" id="ENOG5030CBA">
    <property type="taxonomic scope" value="Bacteria"/>
</dbReference>
<comment type="caution">
    <text evidence="1">The sequence shown here is derived from an EMBL/GenBank/DDBJ whole genome shotgun (WGS) entry which is preliminary data.</text>
</comment>
<dbReference type="STRING" id="1125779.HMPREF1219_00157"/>
<dbReference type="RefSeq" id="WP_016457081.1">
    <property type="nucleotide sequence ID" value="NZ_KE150446.1"/>
</dbReference>
<protein>
    <recommendedName>
        <fullName evidence="3">DUF2190 domain-containing protein</fullName>
    </recommendedName>
</protein>
<keyword evidence="2" id="KW-1185">Reference proteome</keyword>
<reference evidence="1 2" key="1">
    <citation type="submission" date="2013-05" db="EMBL/GenBank/DDBJ databases">
        <title>The Genome Sequence of Corynebacterium pyruviciproducens 1773O (ATCC BAA-1742).</title>
        <authorList>
            <consortium name="The Broad Institute Genomics Platform"/>
            <person name="Earl A."/>
            <person name="Ward D."/>
            <person name="Feldgarden M."/>
            <person name="Gevers D."/>
            <person name="Tong J."/>
            <person name="Walker B."/>
            <person name="Young S."/>
            <person name="Zeng Q."/>
            <person name="Gargeya S."/>
            <person name="Fitzgerald M."/>
            <person name="Haas B."/>
            <person name="Abouelleil A."/>
            <person name="Allen A.W."/>
            <person name="Alvarado L."/>
            <person name="Arachchi H.M."/>
            <person name="Berlin A.M."/>
            <person name="Chapman S.B."/>
            <person name="Gainer-Dewar J."/>
            <person name="Goldberg J."/>
            <person name="Griggs A."/>
            <person name="Gujja S."/>
            <person name="Hansen M."/>
            <person name="Howarth C."/>
            <person name="Imamovic A."/>
            <person name="Ireland A."/>
            <person name="Larimer J."/>
            <person name="McCowan C."/>
            <person name="Murphy C."/>
            <person name="Pearson M."/>
            <person name="Poon T.W."/>
            <person name="Priest M."/>
            <person name="Roberts A."/>
            <person name="Saif S."/>
            <person name="Shea T."/>
            <person name="Sisk P."/>
            <person name="Sykes S."/>
            <person name="Wortman J."/>
            <person name="Nusbaum C."/>
            <person name="Birren B."/>
        </authorList>
    </citation>
    <scope>NUCLEOTIDE SEQUENCE [LARGE SCALE GENOMIC DNA]</scope>
    <source>
        <strain evidence="1 2">ATCC BAA-1742</strain>
    </source>
</reference>
<dbReference type="AlphaFoldDB" id="S2ZLJ0"/>
<evidence type="ECO:0000313" key="1">
    <source>
        <dbReference type="EMBL" id="EPD70862.1"/>
    </source>
</evidence>
<dbReference type="HOGENOM" id="CLU_161883_0_0_11"/>
<accession>S2ZLJ0</accession>
<gene>
    <name evidence="1" type="ORF">HMPREF1219_00157</name>
</gene>
<proteinExistence type="predicted"/>
<dbReference type="EMBL" id="ATBY01000002">
    <property type="protein sequence ID" value="EPD70862.1"/>
    <property type="molecule type" value="Genomic_DNA"/>
</dbReference>